<dbReference type="PANTHER" id="PTHR24198">
    <property type="entry name" value="ANKYRIN REPEAT AND PROTEIN KINASE DOMAIN-CONTAINING PROTEIN"/>
    <property type="match status" value="1"/>
</dbReference>
<dbReference type="PRINTS" id="PR01415">
    <property type="entry name" value="ANKYRIN"/>
</dbReference>
<reference evidence="5 6" key="1">
    <citation type="submission" date="2024-09" db="EMBL/GenBank/DDBJ databases">
        <title>Itraconazole resistance in Madurella fahalii resulting from another homologue of gene encoding cytochrome P450 14-alpha sterol demethylase (CYP51).</title>
        <authorList>
            <person name="Yoshioka I."/>
            <person name="Fahal A.H."/>
            <person name="Kaneko S."/>
            <person name="Yaguchi T."/>
        </authorList>
    </citation>
    <scope>NUCLEOTIDE SEQUENCE [LARGE SCALE GENOMIC DNA]</scope>
    <source>
        <strain evidence="5 6">IFM 68171</strain>
    </source>
</reference>
<feature type="repeat" description="ANK" evidence="3">
    <location>
        <begin position="915"/>
        <end position="938"/>
    </location>
</feature>
<feature type="compositionally biased region" description="Acidic residues" evidence="4">
    <location>
        <begin position="1119"/>
        <end position="1129"/>
    </location>
</feature>
<feature type="repeat" description="ANK" evidence="3">
    <location>
        <begin position="850"/>
        <end position="882"/>
    </location>
</feature>
<dbReference type="Pfam" id="PF12796">
    <property type="entry name" value="Ank_2"/>
    <property type="match status" value="5"/>
</dbReference>
<evidence type="ECO:0000256" key="1">
    <source>
        <dbReference type="ARBA" id="ARBA00022737"/>
    </source>
</evidence>
<dbReference type="RefSeq" id="XP_070913815.1">
    <property type="nucleotide sequence ID" value="XM_071057714.1"/>
</dbReference>
<evidence type="ECO:0000313" key="6">
    <source>
        <dbReference type="Proteomes" id="UP001628179"/>
    </source>
</evidence>
<dbReference type="GeneID" id="98173037"/>
<protein>
    <submittedName>
        <fullName evidence="5">Uncharacterized protein</fullName>
    </submittedName>
</protein>
<evidence type="ECO:0000256" key="3">
    <source>
        <dbReference type="PROSITE-ProRule" id="PRU00023"/>
    </source>
</evidence>
<dbReference type="SUPFAM" id="SSF48403">
    <property type="entry name" value="Ankyrin repeat"/>
    <property type="match status" value="3"/>
</dbReference>
<name>A0ABQ0G2T8_9PEZI</name>
<feature type="repeat" description="ANK" evidence="3">
    <location>
        <begin position="644"/>
        <end position="676"/>
    </location>
</feature>
<dbReference type="InterPro" id="IPR036770">
    <property type="entry name" value="Ankyrin_rpt-contain_sf"/>
</dbReference>
<dbReference type="Gene3D" id="1.25.40.20">
    <property type="entry name" value="Ankyrin repeat-containing domain"/>
    <property type="match status" value="5"/>
</dbReference>
<dbReference type="Pfam" id="PF00023">
    <property type="entry name" value="Ank"/>
    <property type="match status" value="1"/>
</dbReference>
<feature type="region of interest" description="Disordered" evidence="4">
    <location>
        <begin position="1106"/>
        <end position="1129"/>
    </location>
</feature>
<evidence type="ECO:0000256" key="4">
    <source>
        <dbReference type="SAM" id="MobiDB-lite"/>
    </source>
</evidence>
<organism evidence="5 6">
    <name type="scientific">Madurella fahalii</name>
    <dbReference type="NCBI Taxonomy" id="1157608"/>
    <lineage>
        <taxon>Eukaryota</taxon>
        <taxon>Fungi</taxon>
        <taxon>Dikarya</taxon>
        <taxon>Ascomycota</taxon>
        <taxon>Pezizomycotina</taxon>
        <taxon>Sordariomycetes</taxon>
        <taxon>Sordariomycetidae</taxon>
        <taxon>Sordariales</taxon>
        <taxon>Sordariales incertae sedis</taxon>
        <taxon>Madurella</taxon>
    </lineage>
</organism>
<feature type="repeat" description="ANK" evidence="3">
    <location>
        <begin position="550"/>
        <end position="582"/>
    </location>
</feature>
<dbReference type="EMBL" id="BAAFSV010000001">
    <property type="protein sequence ID" value="GAB1312082.1"/>
    <property type="molecule type" value="Genomic_DNA"/>
</dbReference>
<feature type="repeat" description="ANK" evidence="3">
    <location>
        <begin position="514"/>
        <end position="549"/>
    </location>
</feature>
<sequence length="1129" mass="123600">MLLQNYWGYASDEALPASIPVLLDAFRDDDALLRIIREWITTRDRRPPSVVEGDPVRRLIDNPIPEHVFYAVLFSIPSNKQCWTRTLLTWTLLCLRPLKADEFRLVSHLAKGDSTTGPECLYDVLGYFGALIQIQHGEVRFGHSRIRTWLESDPAESGSRSWWKPGSRSQRHLDILMTCLECLIATDEPSPTSEWSAAHGFPYAAQYWTFHYREAQGVGTAAYASVANPFTCPDPDARQPLPLAAHFGLEDLVEAFRSDKTGESITTALVKAAKQGHLGIVRELLPLVTTQLSLEDPKLEKLLRAAVSSGSQDVPREVMKLLPEHNRYPDAEVRSVWISDMFLKACWAKNEDLVARLLDLGADPRATLVEEDPLGPIGLATTKNAIGVIKVFLDRGINIAPLAPLQDYIVDPVFQPLLEAASGGFVRTTEALLKRRVDLSVSDEEGNALCLAITGNSLRICERLVEEGIDVNSNPSGGDTPLLLAVTAEKHPLGKARFLLDHGATTEAREPANWNRTALLIASAREADDIVDVVKLLLEHNADVMARDSDGWTPLYTAAAYGPLGIVQLLVDAGSYLTVCDAKRETPLHAAVRRPEVVRHLLNQGVDPSKKYEAAASPLEAAARANQPEVVKLMVERPLEDADALSASLLLAVQYEHEEVVRLLLDAEADVNYTHDEATLSPLSEALSRGNDAIVRMLLEFCPNLDSMNIDGNTPLHHITSLTSMASVKRVVNARAKLDATNKWRNTPLVEAIRAANWEVVRYLLSKKDTLLTLNTPGISGALHNICAHRLDAANTVEIINLLVENGADVNLDRESTPLILVCRHDPSSQKEAVIRYLVEHGAAVEGPAYTTLPLHLASMTCSPGIIKLLLEKGADVAAMDGMRRRASHLACYDSLAALEALGASDEDFAARDAFGRIPLHYAVLSGQLDLVEVVLDNTKVAGLGINTPDEDGWTALLWAARATDIFKQPDNGRRGGDDAAKIVAFLLSRGADPRGRGRVQQSMGGIEDWSAGDVARYHNALDLATTLEKEDLLCDEHIKPRKSGISTNVFCGGCYLRIWGVYYDSQALGDFSLCFKCYGSETDLAEPEYDGKPPSAADDERFVAGMTDRNGSNAQVPEFDEGVVSDDD</sequence>
<gene>
    <name evidence="5" type="ORF">MFIFM68171_02292</name>
</gene>
<dbReference type="PROSITE" id="PS50297">
    <property type="entry name" value="ANK_REP_REGION"/>
    <property type="match status" value="3"/>
</dbReference>
<comment type="caution">
    <text evidence="5">The sequence shown here is derived from an EMBL/GenBank/DDBJ whole genome shotgun (WGS) entry which is preliminary data.</text>
</comment>
<evidence type="ECO:0000313" key="5">
    <source>
        <dbReference type="EMBL" id="GAB1312082.1"/>
    </source>
</evidence>
<dbReference type="Proteomes" id="UP001628179">
    <property type="component" value="Unassembled WGS sequence"/>
</dbReference>
<accession>A0ABQ0G2T8</accession>
<keyword evidence="1" id="KW-0677">Repeat</keyword>
<dbReference type="SMART" id="SM00248">
    <property type="entry name" value="ANK"/>
    <property type="match status" value="18"/>
</dbReference>
<dbReference type="InterPro" id="IPR002110">
    <property type="entry name" value="Ankyrin_rpt"/>
</dbReference>
<dbReference type="PROSITE" id="PS50088">
    <property type="entry name" value="ANK_REPEAT"/>
    <property type="match status" value="6"/>
</dbReference>
<feature type="repeat" description="ANK" evidence="3">
    <location>
        <begin position="477"/>
        <end position="511"/>
    </location>
</feature>
<dbReference type="PANTHER" id="PTHR24198:SF165">
    <property type="entry name" value="ANKYRIN REPEAT-CONTAINING PROTEIN-RELATED"/>
    <property type="match status" value="1"/>
</dbReference>
<proteinExistence type="predicted"/>
<keyword evidence="6" id="KW-1185">Reference proteome</keyword>
<evidence type="ECO:0000256" key="2">
    <source>
        <dbReference type="ARBA" id="ARBA00023043"/>
    </source>
</evidence>
<keyword evidence="2 3" id="KW-0040">ANK repeat</keyword>